<keyword evidence="7" id="KW-1185">Reference proteome</keyword>
<dbReference type="InterPro" id="IPR020946">
    <property type="entry name" value="Flavin_mOase-like"/>
</dbReference>
<reference evidence="6 7" key="1">
    <citation type="submission" date="2024-01" db="EMBL/GenBank/DDBJ databases">
        <authorList>
            <person name="Allen C."/>
            <person name="Tagirdzhanova G."/>
        </authorList>
    </citation>
    <scope>NUCLEOTIDE SEQUENCE [LARGE SCALE GENOMIC DNA]</scope>
    <source>
        <strain evidence="6 7">CBS 119000</strain>
    </source>
</reference>
<name>A0ABP0DS45_9PEZI</name>
<evidence type="ECO:0008006" key="8">
    <source>
        <dbReference type="Google" id="ProtNLM"/>
    </source>
</evidence>
<evidence type="ECO:0000313" key="6">
    <source>
        <dbReference type="EMBL" id="CAK7269807.1"/>
    </source>
</evidence>
<evidence type="ECO:0000256" key="5">
    <source>
        <dbReference type="SAM" id="MobiDB-lite"/>
    </source>
</evidence>
<evidence type="ECO:0000313" key="7">
    <source>
        <dbReference type="Proteomes" id="UP001642502"/>
    </source>
</evidence>
<comment type="similarity">
    <text evidence="1">Belongs to the FAD-binding monooxygenase family.</text>
</comment>
<keyword evidence="3" id="KW-0274">FAD</keyword>
<keyword evidence="2" id="KW-0285">Flavoprotein</keyword>
<dbReference type="EMBL" id="CAWUON010000051">
    <property type="protein sequence ID" value="CAK7269807.1"/>
    <property type="molecule type" value="Genomic_DNA"/>
</dbReference>
<gene>
    <name evidence="6" type="ORF">SEPCBS119000_003759</name>
</gene>
<dbReference type="SUPFAM" id="SSF51905">
    <property type="entry name" value="FAD/NAD(P)-binding domain"/>
    <property type="match status" value="1"/>
</dbReference>
<dbReference type="InterPro" id="IPR036188">
    <property type="entry name" value="FAD/NAD-bd_sf"/>
</dbReference>
<evidence type="ECO:0000256" key="2">
    <source>
        <dbReference type="ARBA" id="ARBA00022630"/>
    </source>
</evidence>
<organism evidence="6 7">
    <name type="scientific">Sporothrix epigloea</name>
    <dbReference type="NCBI Taxonomy" id="1892477"/>
    <lineage>
        <taxon>Eukaryota</taxon>
        <taxon>Fungi</taxon>
        <taxon>Dikarya</taxon>
        <taxon>Ascomycota</taxon>
        <taxon>Pezizomycotina</taxon>
        <taxon>Sordariomycetes</taxon>
        <taxon>Sordariomycetidae</taxon>
        <taxon>Ophiostomatales</taxon>
        <taxon>Ophiostomataceae</taxon>
        <taxon>Sporothrix</taxon>
    </lineage>
</organism>
<proteinExistence type="inferred from homology"/>
<protein>
    <recommendedName>
        <fullName evidence="8">Flavin-binding monooxygenase</fullName>
    </recommendedName>
</protein>
<keyword evidence="4" id="KW-0560">Oxidoreductase</keyword>
<dbReference type="InterPro" id="IPR051209">
    <property type="entry name" value="FAD-bind_Monooxygenase_sf"/>
</dbReference>
<evidence type="ECO:0000256" key="1">
    <source>
        <dbReference type="ARBA" id="ARBA00010139"/>
    </source>
</evidence>
<feature type="region of interest" description="Disordered" evidence="5">
    <location>
        <begin position="255"/>
        <end position="280"/>
    </location>
</feature>
<dbReference type="PANTHER" id="PTHR42877">
    <property type="entry name" value="L-ORNITHINE N(5)-MONOOXYGENASE-RELATED"/>
    <property type="match status" value="1"/>
</dbReference>
<comment type="caution">
    <text evidence="6">The sequence shown here is derived from an EMBL/GenBank/DDBJ whole genome shotgun (WGS) entry which is preliminary data.</text>
</comment>
<sequence length="610" mass="67301">MGSVEYLTTPPTANAPGLQLVDRYIDEPRSLRVAVIGGGLSGITAGILLPAKVPGIRLTIYEKNAELSGTWLTNVYPGVRCDIPSHAYQSTFAPKADWSDAFSYGPEIRDYWQSVARQHNVYQYVALQRRVEAAVWDEATGTWAVTVQDVSDLASPATTATFDVVVTAVGRFDNWSLPDYPGLADFQGHLRHAQNWDPSFDPAGKRVAVIGNGASGIQLVTNLQRTVQRLDHYVRNRTWIASSFAASGITTTAEDADATAADSQQHHERQAFAQPYSAQDRADRLADPAAYLAFRKSIEAKYWQRFATVFRDSPANATIRESFTKTMVERVAKKTALLDDLIPDFAPNCRRLTPGPGYLEALTEDNVDYIRTPIARFTATGIETSDGVHREVDAVICATGADTTQSALAPPFPVRGRGGKLLSDVYRARGFPYTYLGTATPGFPNLFYILGPNANGPSGTIPYSVETQTTHISKILRKISREGVRSMAPSTQATDDFVAWANRFFEQTVFSEPCRSWYNAGTPGGFISGLWPGSTSHLTAVRREPRWEDYEYTYLGSGDNKGEEANRFAWYFGNGWTRKEKDQAEDLTGYLHVPGTVSLRDVHEGQYSLP</sequence>
<accession>A0ABP0DS45</accession>
<dbReference type="PANTHER" id="PTHR42877:SF6">
    <property type="entry name" value="MONOOXYGENASE, PUTATIVE (AFU_ORTHOLOGUE AFUA_3G15050)-RELATED"/>
    <property type="match status" value="1"/>
</dbReference>
<dbReference type="Proteomes" id="UP001642502">
    <property type="component" value="Unassembled WGS sequence"/>
</dbReference>
<evidence type="ECO:0000256" key="4">
    <source>
        <dbReference type="ARBA" id="ARBA00023002"/>
    </source>
</evidence>
<dbReference type="Pfam" id="PF00743">
    <property type="entry name" value="FMO-like"/>
    <property type="match status" value="1"/>
</dbReference>
<evidence type="ECO:0000256" key="3">
    <source>
        <dbReference type="ARBA" id="ARBA00022827"/>
    </source>
</evidence>
<dbReference type="Gene3D" id="3.50.50.60">
    <property type="entry name" value="FAD/NAD(P)-binding domain"/>
    <property type="match status" value="2"/>
</dbReference>